<accession>A0A378TJK5</accession>
<dbReference type="OrthoDB" id="1425103at2"/>
<dbReference type="Pfam" id="PF18870">
    <property type="entry name" value="HEPN_RES_NTD1"/>
    <property type="match status" value="1"/>
</dbReference>
<dbReference type="EMBL" id="UGQT01000001">
    <property type="protein sequence ID" value="STZ60830.1"/>
    <property type="molecule type" value="Genomic_DNA"/>
</dbReference>
<name>A0A378TJK5_9MYCO</name>
<sequence length="373" mass="40640">MLTAVCPSHVSDLFLRTHIQQNATRLQCHYCTPVAQAPTPIALAFDAFMAALQVGVDLHFQPGATNGSTAEQTPRAVAREILAAAGVTHSGLSEDVAAGLSGTTTWWRRDHREGSQIEQLSDGWETFKHLVKYEMRYFFASSPTGSGGMTAERLLEVVSDVGQHTEQVWPVSCPVPLYRARMALSESEAAQWVHAAELGPPPADRAAANRMSPAGISIFYGATDRATAIAEAGSHTSYRYVVTAEFTPTRPIRLIDLTNIPQPPSIFDPAGRVQYFGLRFLQQFVGDVTLPVELDGREHIDYVPTQVFTEYVRYAFPEHVEGLMFPSTQGPGNNVVVFVGPDACADAEAETEATWLAMDPATVTTSRVMTVAR</sequence>
<keyword evidence="3" id="KW-1185">Reference proteome</keyword>
<dbReference type="AlphaFoldDB" id="A0A378TJK5"/>
<evidence type="ECO:0000313" key="2">
    <source>
        <dbReference type="EMBL" id="STZ60830.1"/>
    </source>
</evidence>
<proteinExistence type="predicted"/>
<organism evidence="2 3">
    <name type="scientific">Mycolicibacterium tokaiense</name>
    <dbReference type="NCBI Taxonomy" id="39695"/>
    <lineage>
        <taxon>Bacteria</taxon>
        <taxon>Bacillati</taxon>
        <taxon>Actinomycetota</taxon>
        <taxon>Actinomycetes</taxon>
        <taxon>Mycobacteriales</taxon>
        <taxon>Mycobacteriaceae</taxon>
        <taxon>Mycolicibacterium</taxon>
    </lineage>
</organism>
<evidence type="ECO:0000313" key="3">
    <source>
        <dbReference type="Proteomes" id="UP000254978"/>
    </source>
</evidence>
<dbReference type="RefSeq" id="WP_115279901.1">
    <property type="nucleotide sequence ID" value="NZ_AP022600.1"/>
</dbReference>
<protein>
    <submittedName>
        <fullName evidence="2">RES domain-containing protein</fullName>
    </submittedName>
</protein>
<dbReference type="SMART" id="SM00953">
    <property type="entry name" value="RES"/>
    <property type="match status" value="1"/>
</dbReference>
<dbReference type="Proteomes" id="UP000254978">
    <property type="component" value="Unassembled WGS sequence"/>
</dbReference>
<reference evidence="2 3" key="1">
    <citation type="submission" date="2018-06" db="EMBL/GenBank/DDBJ databases">
        <authorList>
            <consortium name="Pathogen Informatics"/>
            <person name="Doyle S."/>
        </authorList>
    </citation>
    <scope>NUCLEOTIDE SEQUENCE [LARGE SCALE GENOMIC DNA]</scope>
    <source>
        <strain evidence="2 3">NCTC10821</strain>
    </source>
</reference>
<dbReference type="InterPro" id="IPR041206">
    <property type="entry name" value="HEPN/RES_NTD1"/>
</dbReference>
<dbReference type="InterPro" id="IPR014914">
    <property type="entry name" value="RES_dom"/>
</dbReference>
<evidence type="ECO:0000259" key="1">
    <source>
        <dbReference type="SMART" id="SM00953"/>
    </source>
</evidence>
<gene>
    <name evidence="2" type="ORF">NCTC10821_04374</name>
</gene>
<dbReference type="Pfam" id="PF08808">
    <property type="entry name" value="RES"/>
    <property type="match status" value="1"/>
</dbReference>
<feature type="domain" description="RES" evidence="1">
    <location>
        <begin position="194"/>
        <end position="352"/>
    </location>
</feature>